<dbReference type="SUPFAM" id="SSF161098">
    <property type="entry name" value="MetI-like"/>
    <property type="match status" value="1"/>
</dbReference>
<keyword evidence="10" id="KW-1185">Reference proteome</keyword>
<feature type="transmembrane region" description="Helical" evidence="7">
    <location>
        <begin position="189"/>
        <end position="211"/>
    </location>
</feature>
<evidence type="ECO:0000313" key="10">
    <source>
        <dbReference type="Proteomes" id="UP001139722"/>
    </source>
</evidence>
<evidence type="ECO:0000256" key="5">
    <source>
        <dbReference type="ARBA" id="ARBA00022989"/>
    </source>
</evidence>
<evidence type="ECO:0000256" key="3">
    <source>
        <dbReference type="ARBA" id="ARBA00022475"/>
    </source>
</evidence>
<comment type="subcellular location">
    <subcellularLocation>
        <location evidence="1 7">Cell membrane</location>
        <topology evidence="1 7">Multi-pass membrane protein</topology>
    </subcellularLocation>
</comment>
<accession>A0A9X2GYR2</accession>
<feature type="transmembrane region" description="Helical" evidence="7">
    <location>
        <begin position="133"/>
        <end position="152"/>
    </location>
</feature>
<name>A0A9X2GYR2_9MICO</name>
<comment type="caution">
    <text evidence="9">The sequence shown here is derived from an EMBL/GenBank/DDBJ whole genome shotgun (WGS) entry which is preliminary data.</text>
</comment>
<feature type="domain" description="ABC transmembrane type-1" evidence="8">
    <location>
        <begin position="96"/>
        <end position="311"/>
    </location>
</feature>
<dbReference type="InterPro" id="IPR035906">
    <property type="entry name" value="MetI-like_sf"/>
</dbReference>
<feature type="transmembrane region" description="Helical" evidence="7">
    <location>
        <begin position="100"/>
        <end position="121"/>
    </location>
</feature>
<dbReference type="GO" id="GO:0005886">
    <property type="term" value="C:plasma membrane"/>
    <property type="evidence" value="ECO:0007669"/>
    <property type="project" value="UniProtKB-SubCell"/>
</dbReference>
<protein>
    <submittedName>
        <fullName evidence="9">Alpha-glucoside transport system permease protein</fullName>
    </submittedName>
</protein>
<keyword evidence="5 7" id="KW-1133">Transmembrane helix</keyword>
<keyword evidence="3" id="KW-1003">Cell membrane</keyword>
<feature type="transmembrane region" description="Helical" evidence="7">
    <location>
        <begin position="295"/>
        <end position="315"/>
    </location>
</feature>
<dbReference type="InterPro" id="IPR000515">
    <property type="entry name" value="MetI-like"/>
</dbReference>
<dbReference type="AlphaFoldDB" id="A0A9X2GYR2"/>
<feature type="transmembrane region" description="Helical" evidence="7">
    <location>
        <begin position="6"/>
        <end position="29"/>
    </location>
</feature>
<reference evidence="9" key="1">
    <citation type="submission" date="2022-06" db="EMBL/GenBank/DDBJ databases">
        <title>Sequencing the genomes of 1000 actinobacteria strains.</title>
        <authorList>
            <person name="Klenk H.-P."/>
        </authorList>
    </citation>
    <scope>NUCLEOTIDE SEQUENCE</scope>
    <source>
        <strain evidence="9">DSM 22016</strain>
    </source>
</reference>
<evidence type="ECO:0000256" key="4">
    <source>
        <dbReference type="ARBA" id="ARBA00022692"/>
    </source>
</evidence>
<evidence type="ECO:0000256" key="7">
    <source>
        <dbReference type="RuleBase" id="RU363032"/>
    </source>
</evidence>
<sequence length="322" mass="35280">MTTADLLGKILQVVMGLAVFAAIVGLLIFFIDKAPKRGRDYWQLVGFLAPALILVSVGLIYPAIRTAILSFQTSSGDFTLDNFAWAFTQPAAIRTLINTVVWVLLVPTFATAVGLAYAVFIDRSRGERIYKSILFMPIAISFVGASVIWKFVYEYRSGDREQIGLLNAIVVAFGGEPVQWLQTDPINTILLIVVMIWVQTGFAMVVLSAAIKGIPADQLEAAQLDGTNGWQRFTNVIVPGIRGSLVVVLTTISIATLKVFDIVRTMTAGNFNTSVVANEMYTQAFRASEIGRGSALAMILVVMVLPIVIYNVNVLRKQREIR</sequence>
<comment type="similarity">
    <text evidence="7">Belongs to the binding-protein-dependent transport system permease family.</text>
</comment>
<evidence type="ECO:0000256" key="1">
    <source>
        <dbReference type="ARBA" id="ARBA00004651"/>
    </source>
</evidence>
<organism evidence="9 10">
    <name type="scientific">Agromyces terreus</name>
    <dbReference type="NCBI Taxonomy" id="424795"/>
    <lineage>
        <taxon>Bacteria</taxon>
        <taxon>Bacillati</taxon>
        <taxon>Actinomycetota</taxon>
        <taxon>Actinomycetes</taxon>
        <taxon>Micrococcales</taxon>
        <taxon>Microbacteriaceae</taxon>
        <taxon>Agromyces</taxon>
    </lineage>
</organism>
<gene>
    <name evidence="9" type="ORF">BJ978_000484</name>
</gene>
<dbReference type="PROSITE" id="PS50928">
    <property type="entry name" value="ABC_TM1"/>
    <property type="match status" value="1"/>
</dbReference>
<feature type="transmembrane region" description="Helical" evidence="7">
    <location>
        <begin position="232"/>
        <end position="257"/>
    </location>
</feature>
<evidence type="ECO:0000256" key="2">
    <source>
        <dbReference type="ARBA" id="ARBA00022448"/>
    </source>
</evidence>
<feature type="transmembrane region" description="Helical" evidence="7">
    <location>
        <begin position="41"/>
        <end position="64"/>
    </location>
</feature>
<dbReference type="Gene3D" id="1.10.3720.10">
    <property type="entry name" value="MetI-like"/>
    <property type="match status" value="1"/>
</dbReference>
<dbReference type="PANTHER" id="PTHR30193">
    <property type="entry name" value="ABC TRANSPORTER PERMEASE PROTEIN"/>
    <property type="match status" value="1"/>
</dbReference>
<proteinExistence type="inferred from homology"/>
<dbReference type="PANTHER" id="PTHR30193:SF18">
    <property type="entry name" value="OSMOPROTECTIVE COMPOUNDS UPTAKE PERMEASE PROTEIN GGTC"/>
    <property type="match status" value="1"/>
</dbReference>
<dbReference type="EMBL" id="JAMZDY010000001">
    <property type="protein sequence ID" value="MCP2369808.1"/>
    <property type="molecule type" value="Genomic_DNA"/>
</dbReference>
<dbReference type="Pfam" id="PF00528">
    <property type="entry name" value="BPD_transp_1"/>
    <property type="match status" value="1"/>
</dbReference>
<keyword evidence="2 7" id="KW-0813">Transport</keyword>
<evidence type="ECO:0000256" key="6">
    <source>
        <dbReference type="ARBA" id="ARBA00023136"/>
    </source>
</evidence>
<dbReference type="InterPro" id="IPR051393">
    <property type="entry name" value="ABC_transporter_permease"/>
</dbReference>
<dbReference type="RefSeq" id="WP_156998858.1">
    <property type="nucleotide sequence ID" value="NZ_BAAANU010000048.1"/>
</dbReference>
<evidence type="ECO:0000259" key="8">
    <source>
        <dbReference type="PROSITE" id="PS50928"/>
    </source>
</evidence>
<keyword evidence="6 7" id="KW-0472">Membrane</keyword>
<evidence type="ECO:0000313" key="9">
    <source>
        <dbReference type="EMBL" id="MCP2369808.1"/>
    </source>
</evidence>
<dbReference type="GO" id="GO:0055085">
    <property type="term" value="P:transmembrane transport"/>
    <property type="evidence" value="ECO:0007669"/>
    <property type="project" value="InterPro"/>
</dbReference>
<keyword evidence="4 7" id="KW-0812">Transmembrane</keyword>
<dbReference type="OrthoDB" id="3515028at2"/>
<dbReference type="CDD" id="cd06261">
    <property type="entry name" value="TM_PBP2"/>
    <property type="match status" value="1"/>
</dbReference>
<dbReference type="Proteomes" id="UP001139722">
    <property type="component" value="Unassembled WGS sequence"/>
</dbReference>